<dbReference type="PANTHER" id="PTHR43026">
    <property type="entry name" value="2-HYDROXYACID DEHYDROGENASE HOMOLOG 1-RELATED"/>
    <property type="match status" value="1"/>
</dbReference>
<dbReference type="InterPro" id="IPR058205">
    <property type="entry name" value="D-LDH-like"/>
</dbReference>
<dbReference type="PANTHER" id="PTHR43026:SF1">
    <property type="entry name" value="2-HYDROXYACID DEHYDROGENASE HOMOLOG 1-RELATED"/>
    <property type="match status" value="1"/>
</dbReference>
<dbReference type="SUPFAM" id="SSF52283">
    <property type="entry name" value="Formate/glycerate dehydrogenase catalytic domain-like"/>
    <property type="match status" value="1"/>
</dbReference>
<dbReference type="GO" id="GO:0051287">
    <property type="term" value="F:NAD binding"/>
    <property type="evidence" value="ECO:0007669"/>
    <property type="project" value="InterPro"/>
</dbReference>
<evidence type="ECO:0000313" key="7">
    <source>
        <dbReference type="Proteomes" id="UP000653730"/>
    </source>
</evidence>
<dbReference type="InterPro" id="IPR029752">
    <property type="entry name" value="D-isomer_DH_CS1"/>
</dbReference>
<gene>
    <name evidence="6" type="ORF">IBL28_07255</name>
</gene>
<evidence type="ECO:0000313" key="6">
    <source>
        <dbReference type="EMBL" id="MBC9795757.1"/>
    </source>
</evidence>
<dbReference type="SUPFAM" id="SSF51735">
    <property type="entry name" value="NAD(P)-binding Rossmann-fold domains"/>
    <property type="match status" value="1"/>
</dbReference>
<name>A0A926Q1H5_9FLAO</name>
<dbReference type="EMBL" id="JACVDC010000015">
    <property type="protein sequence ID" value="MBC9795757.1"/>
    <property type="molecule type" value="Genomic_DNA"/>
</dbReference>
<evidence type="ECO:0000256" key="1">
    <source>
        <dbReference type="ARBA" id="ARBA00005854"/>
    </source>
</evidence>
<feature type="domain" description="D-isomer specific 2-hydroxyacid dehydrogenase NAD-binding" evidence="5">
    <location>
        <begin position="110"/>
        <end position="298"/>
    </location>
</feature>
<reference evidence="6 7" key="1">
    <citation type="submission" date="2020-09" db="EMBL/GenBank/DDBJ databases">
        <title>Sinomicrobium weinanense sp. nov., a halophilic bacteria isolated from saline-alkali soil.</title>
        <authorList>
            <person name="Wu P."/>
            <person name="Ren H."/>
            <person name="Mei Y."/>
            <person name="Liang Y."/>
            <person name="Chen Z."/>
        </authorList>
    </citation>
    <scope>NUCLEOTIDE SEQUENCE [LARGE SCALE GENOMIC DNA]</scope>
    <source>
        <strain evidence="6 7">FJxs</strain>
    </source>
</reference>
<dbReference type="Proteomes" id="UP000653730">
    <property type="component" value="Unassembled WGS sequence"/>
</dbReference>
<dbReference type="AlphaFoldDB" id="A0A926Q1H5"/>
<sequence>MKILFYSVRAFEKPYLQNAGNHHDIQVVFTEESLDPDTAVLALNFDAVSLFTGDDASATVLEILKEMGVKYIALRSAGYDHVNLSAAGRLGLEVANVPDYSPYAIAEHAVALLLALNRRLTESHKRVSGFNFNINGLTGFDLHGKTVGIIGTGRIGSVMTKIMHGFGCKLLGYDIHENDELQQKYGLRYATLRQLCAGADMISVHAPLNKDTYHLLDRELFGIMRKGVTIINTARGAIIKTEDLLEALENSTIGALGMDVYEREKEVFFKDCSKTGIEDMALKKLIGMPNVLITSHHAFLTAEALTNIADTVFQNVLDWQHGKSPASKVP</sequence>
<comment type="similarity">
    <text evidence="1 3">Belongs to the D-isomer specific 2-hydroxyacid dehydrogenase family.</text>
</comment>
<dbReference type="InterPro" id="IPR006139">
    <property type="entry name" value="D-isomer_2_OHA_DH_cat_dom"/>
</dbReference>
<dbReference type="Pfam" id="PF02826">
    <property type="entry name" value="2-Hacid_dh_C"/>
    <property type="match status" value="1"/>
</dbReference>
<protein>
    <submittedName>
        <fullName evidence="6">2-hydroxyacid dehydrogenase</fullName>
    </submittedName>
</protein>
<dbReference type="GO" id="GO:0008720">
    <property type="term" value="F:D-lactate dehydrogenase (NAD+) activity"/>
    <property type="evidence" value="ECO:0007669"/>
    <property type="project" value="TreeGrafter"/>
</dbReference>
<evidence type="ECO:0000259" key="4">
    <source>
        <dbReference type="Pfam" id="PF00389"/>
    </source>
</evidence>
<keyword evidence="2" id="KW-0520">NAD</keyword>
<feature type="domain" description="D-isomer specific 2-hydroxyacid dehydrogenase catalytic" evidence="4">
    <location>
        <begin position="4"/>
        <end position="329"/>
    </location>
</feature>
<accession>A0A926Q1H5</accession>
<dbReference type="PROSITE" id="PS00065">
    <property type="entry name" value="D_2_HYDROXYACID_DH_1"/>
    <property type="match status" value="1"/>
</dbReference>
<dbReference type="CDD" id="cd12183">
    <property type="entry name" value="LDH_like_2"/>
    <property type="match status" value="1"/>
</dbReference>
<keyword evidence="3" id="KW-0560">Oxidoreductase</keyword>
<proteinExistence type="inferred from homology"/>
<organism evidence="6 7">
    <name type="scientific">Sinomicrobium weinanense</name>
    <dbReference type="NCBI Taxonomy" id="2842200"/>
    <lineage>
        <taxon>Bacteria</taxon>
        <taxon>Pseudomonadati</taxon>
        <taxon>Bacteroidota</taxon>
        <taxon>Flavobacteriia</taxon>
        <taxon>Flavobacteriales</taxon>
        <taxon>Flavobacteriaceae</taxon>
        <taxon>Sinomicrobium</taxon>
    </lineage>
</organism>
<dbReference type="Gene3D" id="3.40.50.720">
    <property type="entry name" value="NAD(P)-binding Rossmann-like Domain"/>
    <property type="match status" value="2"/>
</dbReference>
<comment type="caution">
    <text evidence="6">The sequence shown here is derived from an EMBL/GenBank/DDBJ whole genome shotgun (WGS) entry which is preliminary data.</text>
</comment>
<evidence type="ECO:0000259" key="5">
    <source>
        <dbReference type="Pfam" id="PF02826"/>
    </source>
</evidence>
<evidence type="ECO:0000256" key="2">
    <source>
        <dbReference type="ARBA" id="ARBA00023027"/>
    </source>
</evidence>
<evidence type="ECO:0000256" key="3">
    <source>
        <dbReference type="RuleBase" id="RU003719"/>
    </source>
</evidence>
<dbReference type="InterPro" id="IPR006140">
    <property type="entry name" value="D-isomer_DH_NAD-bd"/>
</dbReference>
<dbReference type="RefSeq" id="WP_187964908.1">
    <property type="nucleotide sequence ID" value="NZ_JACVDC010000015.1"/>
</dbReference>
<dbReference type="InterPro" id="IPR036291">
    <property type="entry name" value="NAD(P)-bd_dom_sf"/>
</dbReference>
<keyword evidence="7" id="KW-1185">Reference proteome</keyword>
<dbReference type="Pfam" id="PF00389">
    <property type="entry name" value="2-Hacid_dh"/>
    <property type="match status" value="1"/>
</dbReference>